<dbReference type="STRING" id="409849.ENSPMGP00000006692"/>
<name>A0A3B3ZPT1_9GOBI</name>
<reference evidence="2" key="2">
    <citation type="submission" date="2025-09" db="UniProtKB">
        <authorList>
            <consortium name="Ensembl"/>
        </authorList>
    </citation>
    <scope>IDENTIFICATION</scope>
</reference>
<proteinExistence type="predicted"/>
<feature type="transmembrane region" description="Helical" evidence="1">
    <location>
        <begin position="81"/>
        <end position="98"/>
    </location>
</feature>
<protein>
    <submittedName>
        <fullName evidence="2">Uncharacterized protein</fullName>
    </submittedName>
</protein>
<sequence>MDTLNRLTSPATAKFRQLQKIVQDIKKNDGSILDKLRRRVCFACCFYDYVMCLLIYTESSTQCLNSGKSYIKKTMLLCPKFNYNKIYLIVVSLLLLLVNT</sequence>
<reference evidence="2" key="1">
    <citation type="submission" date="2025-08" db="UniProtKB">
        <authorList>
            <consortium name="Ensembl"/>
        </authorList>
    </citation>
    <scope>IDENTIFICATION</scope>
</reference>
<keyword evidence="1" id="KW-0472">Membrane</keyword>
<evidence type="ECO:0000256" key="1">
    <source>
        <dbReference type="SAM" id="Phobius"/>
    </source>
</evidence>
<evidence type="ECO:0000313" key="2">
    <source>
        <dbReference type="Ensembl" id="ENSPMGP00000006692.1"/>
    </source>
</evidence>
<evidence type="ECO:0000313" key="3">
    <source>
        <dbReference type="Proteomes" id="UP000261520"/>
    </source>
</evidence>
<keyword evidence="1" id="KW-1133">Transmembrane helix</keyword>
<dbReference type="AlphaFoldDB" id="A0A3B3ZPT1"/>
<dbReference type="Ensembl" id="ENSPMGT00000007118.1">
    <property type="protein sequence ID" value="ENSPMGP00000006692.1"/>
    <property type="gene ID" value="ENSPMGG00000005598.1"/>
</dbReference>
<keyword evidence="3" id="KW-1185">Reference proteome</keyword>
<accession>A0A3B3ZPT1</accession>
<keyword evidence="1" id="KW-0812">Transmembrane</keyword>
<dbReference type="Proteomes" id="UP000261520">
    <property type="component" value="Unplaced"/>
</dbReference>
<organism evidence="2 3">
    <name type="scientific">Periophthalmus magnuspinnatus</name>
    <dbReference type="NCBI Taxonomy" id="409849"/>
    <lineage>
        <taxon>Eukaryota</taxon>
        <taxon>Metazoa</taxon>
        <taxon>Chordata</taxon>
        <taxon>Craniata</taxon>
        <taxon>Vertebrata</taxon>
        <taxon>Euteleostomi</taxon>
        <taxon>Actinopterygii</taxon>
        <taxon>Neopterygii</taxon>
        <taxon>Teleostei</taxon>
        <taxon>Neoteleostei</taxon>
        <taxon>Acanthomorphata</taxon>
        <taxon>Gobiaria</taxon>
        <taxon>Gobiiformes</taxon>
        <taxon>Gobioidei</taxon>
        <taxon>Gobiidae</taxon>
        <taxon>Oxudercinae</taxon>
        <taxon>Periophthalmus</taxon>
    </lineage>
</organism>